<dbReference type="Pfam" id="PF23465">
    <property type="entry name" value="DUF7131"/>
    <property type="match status" value="1"/>
</dbReference>
<dbReference type="AlphaFoldDB" id="A0A9P8TPQ0"/>
<comment type="caution">
    <text evidence="3">The sequence shown here is derived from an EMBL/GenBank/DDBJ whole genome shotgun (WGS) entry which is preliminary data.</text>
</comment>
<feature type="domain" description="DDHD" evidence="2">
    <location>
        <begin position="586"/>
        <end position="826"/>
    </location>
</feature>
<evidence type="ECO:0000259" key="2">
    <source>
        <dbReference type="PROSITE" id="PS51043"/>
    </source>
</evidence>
<dbReference type="InterPro" id="IPR057826">
    <property type="entry name" value="WWE_C20G8.02"/>
</dbReference>
<dbReference type="EMBL" id="JAEUBG010001287">
    <property type="protein sequence ID" value="KAH3686641.1"/>
    <property type="molecule type" value="Genomic_DNA"/>
</dbReference>
<evidence type="ECO:0000313" key="4">
    <source>
        <dbReference type="Proteomes" id="UP000774326"/>
    </source>
</evidence>
<dbReference type="InterPro" id="IPR055555">
    <property type="entry name" value="PA-PLA1_DUF7131"/>
</dbReference>
<dbReference type="Pfam" id="PF02862">
    <property type="entry name" value="DDHD"/>
    <property type="match status" value="1"/>
</dbReference>
<dbReference type="SUPFAM" id="SSF53474">
    <property type="entry name" value="alpha/beta-Hydrolases"/>
    <property type="match status" value="1"/>
</dbReference>
<feature type="region of interest" description="Disordered" evidence="1">
    <location>
        <begin position="240"/>
        <end position="264"/>
    </location>
</feature>
<feature type="region of interest" description="Disordered" evidence="1">
    <location>
        <begin position="151"/>
        <end position="171"/>
    </location>
</feature>
<dbReference type="GO" id="GO:0005737">
    <property type="term" value="C:cytoplasm"/>
    <property type="evidence" value="ECO:0007669"/>
    <property type="project" value="TreeGrafter"/>
</dbReference>
<accession>A0A9P8TPQ0</accession>
<organism evidence="3 4">
    <name type="scientific">Wickerhamomyces pijperi</name>
    <name type="common">Yeast</name>
    <name type="synonym">Pichia pijperi</name>
    <dbReference type="NCBI Taxonomy" id="599730"/>
    <lineage>
        <taxon>Eukaryota</taxon>
        <taxon>Fungi</taxon>
        <taxon>Dikarya</taxon>
        <taxon>Ascomycota</taxon>
        <taxon>Saccharomycotina</taxon>
        <taxon>Saccharomycetes</taxon>
        <taxon>Phaffomycetales</taxon>
        <taxon>Wickerhamomycetaceae</taxon>
        <taxon>Wickerhamomyces</taxon>
    </lineage>
</organism>
<dbReference type="PANTHER" id="PTHR23509:SF10">
    <property type="entry name" value="LD21067P"/>
    <property type="match status" value="1"/>
</dbReference>
<feature type="region of interest" description="Disordered" evidence="1">
    <location>
        <begin position="751"/>
        <end position="775"/>
    </location>
</feature>
<keyword evidence="4" id="KW-1185">Reference proteome</keyword>
<feature type="region of interest" description="Disordered" evidence="1">
    <location>
        <begin position="436"/>
        <end position="456"/>
    </location>
</feature>
<reference evidence="3" key="1">
    <citation type="journal article" date="2021" name="Open Biol.">
        <title>Shared evolutionary footprints suggest mitochondrial oxidative damage underlies multiple complex I losses in fungi.</title>
        <authorList>
            <person name="Schikora-Tamarit M.A."/>
            <person name="Marcet-Houben M."/>
            <person name="Nosek J."/>
            <person name="Gabaldon T."/>
        </authorList>
    </citation>
    <scope>NUCLEOTIDE SEQUENCE</scope>
    <source>
        <strain evidence="3">CBS2887</strain>
    </source>
</reference>
<protein>
    <recommendedName>
        <fullName evidence="2">DDHD domain-containing protein</fullName>
    </recommendedName>
</protein>
<evidence type="ECO:0000313" key="3">
    <source>
        <dbReference type="EMBL" id="KAH3686641.1"/>
    </source>
</evidence>
<dbReference type="Pfam" id="PF23463">
    <property type="entry name" value="WWE_2"/>
    <property type="match status" value="1"/>
</dbReference>
<proteinExistence type="predicted"/>
<dbReference type="InterPro" id="IPR004177">
    <property type="entry name" value="DDHD_dom"/>
</dbReference>
<dbReference type="PROSITE" id="PS51043">
    <property type="entry name" value="DDHD"/>
    <property type="match status" value="1"/>
</dbReference>
<dbReference type="OrthoDB" id="69269at2759"/>
<reference evidence="3" key="2">
    <citation type="submission" date="2021-01" db="EMBL/GenBank/DDBJ databases">
        <authorList>
            <person name="Schikora-Tamarit M.A."/>
        </authorList>
    </citation>
    <scope>NUCLEOTIDE SEQUENCE</scope>
    <source>
        <strain evidence="3">CBS2887</strain>
    </source>
</reference>
<dbReference type="GO" id="GO:0004620">
    <property type="term" value="F:phospholipase activity"/>
    <property type="evidence" value="ECO:0007669"/>
    <property type="project" value="TreeGrafter"/>
</dbReference>
<feature type="compositionally biased region" description="Polar residues" evidence="1">
    <location>
        <begin position="318"/>
        <end position="327"/>
    </location>
</feature>
<dbReference type="InterPro" id="IPR029058">
    <property type="entry name" value="AB_hydrolase_fold"/>
</dbReference>
<sequence>MPPPEEQKYFSQLPMVKPKWYQSTDSPKSMPAYYHYEQTIDPVKFEPFTESDQERIEAQYQKYKQFKKCQSDSDAVNPYQTVPVNEDHLFDIDFAVREVRPVYWEGASYEVRRGIWFYHESSGAATASYETPISYELTLELEKAYRELKPYEEKQADSTPEDGKVVKDPTGTHDTKEYYTLTGDHNEGKFVIFTDHRTAYIIDDINGYTAGFRLAFIIKTNVSRAMDVIRVTRGSCEDYIQPDVKSDTEGDASTDQEPVSEVSKNKVLEQLEELKRTKGGINEVAQEPLSAEDMDKLFQKLSKVFDVGVEDVILSNTGPSSAKSNDIASGCEASKKDSPALGSAELESSGDVEHLEKKLKVGLEEDCKITRTNSVSSTKAEDSTPASSTRKINHLIFCIHGVGQQLGIKYQSFNFIHGINVFRKLLQTVYCKSPDIQSQRSNDSENDPSEEPDVSTNTSIQVLPITWRHKIDFQPQTAVKEGMPSLQDITIDAMKPFREILGAVFFDLLIYYEPRYYNQILSLVISEINDSYKEYVKRNPQFEKEVKEGKAKVSIMGHSLGSAIGFEMLSLQDPFEDDSETGENKLLFPVENFFAVGSPVGLFQLLKTQKIGSQSQNIRSSTEISVPQCQNLYNIFHPCDPVAYRMEPLVDTEYKDLTPEFIIPSFSLTSTLSSAIAIPSIPEVVASPFVTLSKISDKLVENASKTWNSVSLGTKLASNAVSNTDIKENATKEEVLVGEFAKSMVEQAITAPATGNSNSNSQDPGSGSDLDSDSDDLLKALNRNGRIDYSLQQGFFDISVLSSVSAHINYFEDENVAWFILKEALKL</sequence>
<feature type="compositionally biased region" description="Acidic residues" evidence="1">
    <location>
        <begin position="444"/>
        <end position="453"/>
    </location>
</feature>
<feature type="compositionally biased region" description="Polar residues" evidence="1">
    <location>
        <begin position="753"/>
        <end position="765"/>
    </location>
</feature>
<feature type="region of interest" description="Disordered" evidence="1">
    <location>
        <begin position="318"/>
        <end position="349"/>
    </location>
</feature>
<evidence type="ECO:0000256" key="1">
    <source>
        <dbReference type="SAM" id="MobiDB-lite"/>
    </source>
</evidence>
<dbReference type="InterPro" id="IPR058055">
    <property type="entry name" value="PA-PLA1"/>
</dbReference>
<dbReference type="Proteomes" id="UP000774326">
    <property type="component" value="Unassembled WGS sequence"/>
</dbReference>
<dbReference type="PANTHER" id="PTHR23509">
    <property type="entry name" value="PA-PL1 PHOSPHOLIPASE FAMILY"/>
    <property type="match status" value="1"/>
</dbReference>
<dbReference type="SMART" id="SM01127">
    <property type="entry name" value="DDHD"/>
    <property type="match status" value="1"/>
</dbReference>
<dbReference type="GO" id="GO:0046872">
    <property type="term" value="F:metal ion binding"/>
    <property type="evidence" value="ECO:0007669"/>
    <property type="project" value="InterPro"/>
</dbReference>
<gene>
    <name evidence="3" type="ORF">WICPIJ_002391</name>
</gene>
<name>A0A9P8TPQ0_WICPI</name>